<name>A0ABP8U913_9ACTN</name>
<organism evidence="2 3">
    <name type="scientific">Actinoallomurus vinaceus</name>
    <dbReference type="NCBI Taxonomy" id="1080074"/>
    <lineage>
        <taxon>Bacteria</taxon>
        <taxon>Bacillati</taxon>
        <taxon>Actinomycetota</taxon>
        <taxon>Actinomycetes</taxon>
        <taxon>Streptosporangiales</taxon>
        <taxon>Thermomonosporaceae</taxon>
        <taxon>Actinoallomurus</taxon>
    </lineage>
</organism>
<gene>
    <name evidence="2" type="ORF">GCM10023196_035410</name>
</gene>
<dbReference type="RefSeq" id="WP_345431928.1">
    <property type="nucleotide sequence ID" value="NZ_BAABHK010000004.1"/>
</dbReference>
<proteinExistence type="predicted"/>
<keyword evidence="3" id="KW-1185">Reference proteome</keyword>
<dbReference type="EMBL" id="BAABHK010000004">
    <property type="protein sequence ID" value="GAA4626583.1"/>
    <property type="molecule type" value="Genomic_DNA"/>
</dbReference>
<sequence>MSITFRGGRRPPHSEDARPRLHLGPFLTGTYPKPPVKVDYVSAVDEWPMYGNDQYGDCVWAMIGHTIEAATAYGQGRTVKVSEADVLRGYSDVTGFDPVDPSTDQGTVIQDALDYWRKTGVGGHQILAFAQVDIHDPGEVDAALWLFGHLQLGINFPAVAMDQFDAGQPWDVVKNDGGIEGGHAIDLGYVLGNPPQLVGRAANGNYRIITWGRVQEMTPAFWGRYVEEAWVVVTPEWISQKGTSPEGLDVAALGEAFTAMTGEPNPFPVQPAPGPAPGPSPAPVDVADQALADAVRPWLRLRHRGTNADAARALKTWLTAKGL</sequence>
<evidence type="ECO:0000313" key="3">
    <source>
        <dbReference type="Proteomes" id="UP001501442"/>
    </source>
</evidence>
<evidence type="ECO:0000256" key="1">
    <source>
        <dbReference type="SAM" id="MobiDB-lite"/>
    </source>
</evidence>
<reference evidence="3" key="1">
    <citation type="journal article" date="2019" name="Int. J. Syst. Evol. Microbiol.">
        <title>The Global Catalogue of Microorganisms (GCM) 10K type strain sequencing project: providing services to taxonomists for standard genome sequencing and annotation.</title>
        <authorList>
            <consortium name="The Broad Institute Genomics Platform"/>
            <consortium name="The Broad Institute Genome Sequencing Center for Infectious Disease"/>
            <person name="Wu L."/>
            <person name="Ma J."/>
        </authorList>
    </citation>
    <scope>NUCLEOTIDE SEQUENCE [LARGE SCALE GENOMIC DNA]</scope>
    <source>
        <strain evidence="3">JCM 17939</strain>
    </source>
</reference>
<evidence type="ECO:0008006" key="4">
    <source>
        <dbReference type="Google" id="ProtNLM"/>
    </source>
</evidence>
<evidence type="ECO:0000313" key="2">
    <source>
        <dbReference type="EMBL" id="GAA4626583.1"/>
    </source>
</evidence>
<feature type="region of interest" description="Disordered" evidence="1">
    <location>
        <begin position="1"/>
        <end position="21"/>
    </location>
</feature>
<dbReference type="Proteomes" id="UP001501442">
    <property type="component" value="Unassembled WGS sequence"/>
</dbReference>
<protein>
    <recommendedName>
        <fullName evidence="4">Lysin A</fullName>
    </recommendedName>
</protein>
<comment type="caution">
    <text evidence="2">The sequence shown here is derived from an EMBL/GenBank/DDBJ whole genome shotgun (WGS) entry which is preliminary data.</text>
</comment>
<accession>A0ABP8U913</accession>
<feature type="region of interest" description="Disordered" evidence="1">
    <location>
        <begin position="261"/>
        <end position="284"/>
    </location>
</feature>
<feature type="compositionally biased region" description="Pro residues" evidence="1">
    <location>
        <begin position="265"/>
        <end position="282"/>
    </location>
</feature>